<protein>
    <submittedName>
        <fullName evidence="1">Uncharacterized protein</fullName>
    </submittedName>
</protein>
<keyword evidence="2" id="KW-1185">Reference proteome</keyword>
<dbReference type="Proteomes" id="UP000435187">
    <property type="component" value="Unassembled WGS sequence"/>
</dbReference>
<name>A0A6N7QTG7_9BACI</name>
<dbReference type="AlphaFoldDB" id="A0A6N7QTG7"/>
<proteinExistence type="predicted"/>
<organism evidence="1 2">
    <name type="scientific">Gracilibacillus thailandensis</name>
    <dbReference type="NCBI Taxonomy" id="563735"/>
    <lineage>
        <taxon>Bacteria</taxon>
        <taxon>Bacillati</taxon>
        <taxon>Bacillota</taxon>
        <taxon>Bacilli</taxon>
        <taxon>Bacillales</taxon>
        <taxon>Bacillaceae</taxon>
        <taxon>Gracilibacillus</taxon>
    </lineage>
</organism>
<gene>
    <name evidence="1" type="ORF">GH885_03210</name>
</gene>
<evidence type="ECO:0000313" key="2">
    <source>
        <dbReference type="Proteomes" id="UP000435187"/>
    </source>
</evidence>
<dbReference type="EMBL" id="WJEE01000003">
    <property type="protein sequence ID" value="MRI65353.1"/>
    <property type="molecule type" value="Genomic_DNA"/>
</dbReference>
<accession>A0A6N7QTG7</accession>
<reference evidence="1 2" key="1">
    <citation type="submission" date="2019-10" db="EMBL/GenBank/DDBJ databases">
        <title>Gracilibacillus salitolerans sp. nov., a moderate halophile isolated from a saline soil in northwest China.</title>
        <authorList>
            <person name="Gan L."/>
        </authorList>
    </citation>
    <scope>NUCLEOTIDE SEQUENCE [LARGE SCALE GENOMIC DNA]</scope>
    <source>
        <strain evidence="1 2">TP2-8</strain>
    </source>
</reference>
<evidence type="ECO:0000313" key="1">
    <source>
        <dbReference type="EMBL" id="MRI65353.1"/>
    </source>
</evidence>
<sequence length="64" mass="7545">MQATEKVSRVKLPAYTIEDLCEVHRTVKQQNGTITQINVNHRKGQRYEVIVEFPKKEHSCYEEI</sequence>
<comment type="caution">
    <text evidence="1">The sequence shown here is derived from an EMBL/GenBank/DDBJ whole genome shotgun (WGS) entry which is preliminary data.</text>
</comment>
<dbReference type="RefSeq" id="WP_153834196.1">
    <property type="nucleotide sequence ID" value="NZ_JBHUMW010000002.1"/>
</dbReference>